<dbReference type="OMA" id="RHYPYHY"/>
<organism evidence="1 2">
    <name type="scientific">Wuchereria bancrofti</name>
    <dbReference type="NCBI Taxonomy" id="6293"/>
    <lineage>
        <taxon>Eukaryota</taxon>
        <taxon>Metazoa</taxon>
        <taxon>Ecdysozoa</taxon>
        <taxon>Nematoda</taxon>
        <taxon>Chromadorea</taxon>
        <taxon>Rhabditida</taxon>
        <taxon>Spirurina</taxon>
        <taxon>Spiruromorpha</taxon>
        <taxon>Filarioidea</taxon>
        <taxon>Onchocercidae</taxon>
        <taxon>Wuchereria</taxon>
    </lineage>
</organism>
<accession>A0A3P7FYJ6</accession>
<dbReference type="InParanoid" id="A0A3P7FYJ6"/>
<protein>
    <submittedName>
        <fullName evidence="1">Uncharacterized protein</fullName>
    </submittedName>
</protein>
<dbReference type="Proteomes" id="UP000270924">
    <property type="component" value="Unassembled WGS sequence"/>
</dbReference>
<sequence length="117" mass="12876">MSSHDGITILFIDETDAQLLVVDSFNRNTLGPNSLNNNANRGAGPAAAPGAPGALANQAQPNLFGTWQSALGTGLGFLAGSLFGRGLASPSYYGYPYYPYNYYYRHYPYHYYYYYYG</sequence>
<proteinExistence type="predicted"/>
<dbReference type="AlphaFoldDB" id="A0A3P7FYJ6"/>
<reference evidence="1 2" key="1">
    <citation type="submission" date="2018-11" db="EMBL/GenBank/DDBJ databases">
        <authorList>
            <consortium name="Pathogen Informatics"/>
        </authorList>
    </citation>
    <scope>NUCLEOTIDE SEQUENCE [LARGE SCALE GENOMIC DNA]</scope>
</reference>
<keyword evidence="2" id="KW-1185">Reference proteome</keyword>
<evidence type="ECO:0000313" key="2">
    <source>
        <dbReference type="Proteomes" id="UP000270924"/>
    </source>
</evidence>
<dbReference type="EMBL" id="UYWW01007799">
    <property type="protein sequence ID" value="VDM15432.1"/>
    <property type="molecule type" value="Genomic_DNA"/>
</dbReference>
<gene>
    <name evidence="1" type="ORF">WBA_LOCUS8818</name>
</gene>
<name>A0A3P7FYJ6_WUCBA</name>
<evidence type="ECO:0000313" key="1">
    <source>
        <dbReference type="EMBL" id="VDM15432.1"/>
    </source>
</evidence>